<dbReference type="AlphaFoldDB" id="A0A2M8Q7A7"/>
<sequence length="70" mass="7918">VLFGGCLLATHFGEGVVNGQHVMRLLVGAIAKEDKSDLEALTEYLETVAKKRDGRVWKELYETQRWLKSL</sequence>
<organism evidence="1 2">
    <name type="scientific">Candidatus Thermofonsia Clade 3 bacterium</name>
    <dbReference type="NCBI Taxonomy" id="2364212"/>
    <lineage>
        <taxon>Bacteria</taxon>
        <taxon>Bacillati</taxon>
        <taxon>Chloroflexota</taxon>
        <taxon>Candidatus Thermofontia</taxon>
        <taxon>Candidatus Thermofonsia Clade 3</taxon>
    </lineage>
</organism>
<dbReference type="Proteomes" id="UP000230790">
    <property type="component" value="Unassembled WGS sequence"/>
</dbReference>
<name>A0A2M8Q7A7_9CHLR</name>
<accession>A0A2M8Q7A7</accession>
<reference evidence="1 2" key="1">
    <citation type="submission" date="2017-11" db="EMBL/GenBank/DDBJ databases">
        <title>Evolution of Phototrophy in the Chloroflexi Phylum Driven by Horizontal Gene Transfer.</title>
        <authorList>
            <person name="Ward L.M."/>
            <person name="Hemp J."/>
            <person name="Shih P.M."/>
            <person name="Mcglynn S.E."/>
            <person name="Fischer W."/>
        </authorList>
    </citation>
    <scope>NUCLEOTIDE SEQUENCE [LARGE SCALE GENOMIC DNA]</scope>
    <source>
        <strain evidence="1">JP3_7</strain>
    </source>
</reference>
<dbReference type="EMBL" id="PGTN01000843">
    <property type="protein sequence ID" value="PJF45697.1"/>
    <property type="molecule type" value="Genomic_DNA"/>
</dbReference>
<gene>
    <name evidence="1" type="ORF">CUN48_17570</name>
</gene>
<proteinExistence type="predicted"/>
<evidence type="ECO:0000313" key="1">
    <source>
        <dbReference type="EMBL" id="PJF45697.1"/>
    </source>
</evidence>
<evidence type="ECO:0000313" key="2">
    <source>
        <dbReference type="Proteomes" id="UP000230790"/>
    </source>
</evidence>
<protein>
    <submittedName>
        <fullName evidence="1">ATPase</fullName>
    </submittedName>
</protein>
<feature type="non-terminal residue" evidence="1">
    <location>
        <position position="1"/>
    </location>
</feature>
<comment type="caution">
    <text evidence="1">The sequence shown here is derived from an EMBL/GenBank/DDBJ whole genome shotgun (WGS) entry which is preliminary data.</text>
</comment>